<dbReference type="InterPro" id="IPR001296">
    <property type="entry name" value="Glyco_trans_1"/>
</dbReference>
<proteinExistence type="predicted"/>
<gene>
    <name evidence="2" type="ORF">ACG33_07440</name>
</gene>
<evidence type="ECO:0000313" key="2">
    <source>
        <dbReference type="EMBL" id="AMN46931.1"/>
    </source>
</evidence>
<dbReference type="PANTHER" id="PTHR45947">
    <property type="entry name" value="SULFOQUINOVOSYL TRANSFERASE SQD2"/>
    <property type="match status" value="1"/>
</dbReference>
<protein>
    <recommendedName>
        <fullName evidence="1">Glycosyl transferase family 1 domain-containing protein</fullName>
    </recommendedName>
</protein>
<dbReference type="KEGG" id="sdf:ACG33_07440"/>
<name>A0A127FBB6_STEDE</name>
<organism evidence="2 3">
    <name type="scientific">Steroidobacter denitrificans</name>
    <dbReference type="NCBI Taxonomy" id="465721"/>
    <lineage>
        <taxon>Bacteria</taxon>
        <taxon>Pseudomonadati</taxon>
        <taxon>Pseudomonadota</taxon>
        <taxon>Gammaproteobacteria</taxon>
        <taxon>Steroidobacterales</taxon>
        <taxon>Steroidobacteraceae</taxon>
        <taxon>Steroidobacter</taxon>
    </lineage>
</organism>
<accession>A0A127FBB6</accession>
<dbReference type="Proteomes" id="UP000070250">
    <property type="component" value="Chromosome"/>
</dbReference>
<keyword evidence="3" id="KW-1185">Reference proteome</keyword>
<dbReference type="PANTHER" id="PTHR45947:SF3">
    <property type="entry name" value="SULFOQUINOVOSYL TRANSFERASE SQD2"/>
    <property type="match status" value="1"/>
</dbReference>
<dbReference type="InterPro" id="IPR050194">
    <property type="entry name" value="Glycosyltransferase_grp1"/>
</dbReference>
<evidence type="ECO:0000259" key="1">
    <source>
        <dbReference type="Pfam" id="PF00534"/>
    </source>
</evidence>
<dbReference type="AlphaFoldDB" id="A0A127FBB6"/>
<reference evidence="2 3" key="1">
    <citation type="submission" date="2015-06" db="EMBL/GenBank/DDBJ databases">
        <title>A Comprehensive Approach to Explore the Metabolic and Phylogenetic Diversity of Bacterial Steroid Degradation in the Environment: Testosterone as an Example.</title>
        <authorList>
            <person name="Yang F.-C."/>
            <person name="Chen Y.-L."/>
            <person name="Yu C.-P."/>
            <person name="Tang S.-L."/>
            <person name="Wang P.-H."/>
            <person name="Ismail W."/>
            <person name="Wang C.-H."/>
            <person name="Yang C.-Y."/>
            <person name="Chiang Y.-R."/>
        </authorList>
    </citation>
    <scope>NUCLEOTIDE SEQUENCE [LARGE SCALE GENOMIC DNA]</scope>
    <source>
        <strain evidence="2 3">DSM 18526</strain>
    </source>
</reference>
<dbReference type="Pfam" id="PF00534">
    <property type="entry name" value="Glycos_transf_1"/>
    <property type="match status" value="1"/>
</dbReference>
<dbReference type="Gene3D" id="3.40.50.2000">
    <property type="entry name" value="Glycogen Phosphorylase B"/>
    <property type="match status" value="2"/>
</dbReference>
<dbReference type="STRING" id="465721.ACG33_07440"/>
<dbReference type="EMBL" id="CP011971">
    <property type="protein sequence ID" value="AMN46931.1"/>
    <property type="molecule type" value="Genomic_DNA"/>
</dbReference>
<dbReference type="GO" id="GO:0016757">
    <property type="term" value="F:glycosyltransferase activity"/>
    <property type="evidence" value="ECO:0007669"/>
    <property type="project" value="InterPro"/>
</dbReference>
<dbReference type="SUPFAM" id="SSF53756">
    <property type="entry name" value="UDP-Glycosyltransferase/glycogen phosphorylase"/>
    <property type="match status" value="1"/>
</dbReference>
<evidence type="ECO:0000313" key="3">
    <source>
        <dbReference type="Proteomes" id="UP000070250"/>
    </source>
</evidence>
<sequence length="354" mass="39382">MAALATALLARGWAVTYVAERWMSEERERQGWTVPFLGNLRVVLAPDKSAAEALVAGASLQSIHLCQGMRGNGVVQTVQRALRKRRLRQWIVMETVDDQNWKGIIKRLAYRLLFAWSGRCIEGVLAIGYRTRSWVIARGMPESRVYPFAYFLPNTSSPGLASSSRRSKFRFLYVGQIVQHKGLDLLISALSRLCRDDIELAVVGSGPIESSLCARAESVLPGRVRWIGRLPMPKVVNEMARADCLVLPSRHDGWGAVVSEALITGTPVICSDACGSAEVARASGEGVVFRAHDDQDLCVSLMTMLERWRPDERRRSALMDWARCLDADAGAAYLSKILEHDARIGPPILPWRQR</sequence>
<feature type="domain" description="Glycosyl transferase family 1" evidence="1">
    <location>
        <begin position="167"/>
        <end position="308"/>
    </location>
</feature>
<dbReference type="PATRIC" id="fig|465721.4.peg.1575"/>